<evidence type="ECO:0000313" key="13">
    <source>
        <dbReference type="Proteomes" id="UP000824159"/>
    </source>
</evidence>
<feature type="domain" description="GHMP kinase N-terminal" evidence="10">
    <location>
        <begin position="92"/>
        <end position="172"/>
    </location>
</feature>
<dbReference type="Pfam" id="PF08544">
    <property type="entry name" value="GHMP_kinases_C"/>
    <property type="match status" value="1"/>
</dbReference>
<evidence type="ECO:0000313" key="12">
    <source>
        <dbReference type="EMBL" id="HIT99645.1"/>
    </source>
</evidence>
<keyword evidence="4 9" id="KW-0808">Transferase</keyword>
<dbReference type="InterPro" id="IPR004424">
    <property type="entry name" value="IspE"/>
</dbReference>
<dbReference type="Pfam" id="PF00288">
    <property type="entry name" value="GHMP_kinases_N"/>
    <property type="match status" value="1"/>
</dbReference>
<dbReference type="InterPro" id="IPR013750">
    <property type="entry name" value="GHMP_kinase_C_dom"/>
</dbReference>
<feature type="binding site" evidence="9">
    <location>
        <begin position="122"/>
        <end position="132"/>
    </location>
    <ligand>
        <name>ATP</name>
        <dbReference type="ChEBI" id="CHEBI:30616"/>
    </ligand>
</feature>
<evidence type="ECO:0000256" key="5">
    <source>
        <dbReference type="ARBA" id="ARBA00022741"/>
    </source>
</evidence>
<dbReference type="GO" id="GO:0016114">
    <property type="term" value="P:terpenoid biosynthetic process"/>
    <property type="evidence" value="ECO:0007669"/>
    <property type="project" value="UniProtKB-UniRule"/>
</dbReference>
<dbReference type="InterPro" id="IPR014721">
    <property type="entry name" value="Ribsml_uS5_D2-typ_fold_subgr"/>
</dbReference>
<dbReference type="GO" id="GO:0005524">
    <property type="term" value="F:ATP binding"/>
    <property type="evidence" value="ECO:0007669"/>
    <property type="project" value="UniProtKB-UniRule"/>
</dbReference>
<keyword evidence="5 9" id="KW-0547">Nucleotide-binding</keyword>
<reference evidence="12" key="1">
    <citation type="submission" date="2020-10" db="EMBL/GenBank/DDBJ databases">
        <authorList>
            <person name="Gilroy R."/>
        </authorList>
    </citation>
    <scope>NUCLEOTIDE SEQUENCE</scope>
    <source>
        <strain evidence="12">CHK176-22527</strain>
    </source>
</reference>
<dbReference type="SUPFAM" id="SSF54211">
    <property type="entry name" value="Ribosomal protein S5 domain 2-like"/>
    <property type="match status" value="1"/>
</dbReference>
<comment type="catalytic activity">
    <reaction evidence="9">
        <text>4-CDP-2-C-methyl-D-erythritol + ATP = 4-CDP-2-C-methyl-D-erythritol 2-phosphate + ADP + H(+)</text>
        <dbReference type="Rhea" id="RHEA:18437"/>
        <dbReference type="ChEBI" id="CHEBI:15378"/>
        <dbReference type="ChEBI" id="CHEBI:30616"/>
        <dbReference type="ChEBI" id="CHEBI:57823"/>
        <dbReference type="ChEBI" id="CHEBI:57919"/>
        <dbReference type="ChEBI" id="CHEBI:456216"/>
        <dbReference type="EC" id="2.7.1.148"/>
    </reaction>
</comment>
<sequence length="332" mass="35534">MTENRNISSLSGISNDLSDTSNGVTLNAFAKINLTLDVLGIRSDGFHEVEMIMQQISLCDTVTVDWQPMEDAGGVYINLNTDRSDIPSGPGNLAFKAALLMADMFGKKQRGQISIDIKKSIPAAAGLAGGSSDCAAVIHALNVIWELGLPLSELCRAGAKLGSDVPFCIMGQAAANDLLKPAFSDDPLSCHCALAYGRGTELKPIRPGLQSYIALSKPGISVSTAEVYAGIDSEPVMIHPDNSKMMQALSENNNKVVRENMVNVLENFTLKRYPVIVYTKNKMSDLCNSGSALMSGSGPTVFCLCESQAEAQHICCEMLKANEESFAVETTR</sequence>
<keyword evidence="9" id="KW-0414">Isoprene biosynthesis</keyword>
<organism evidence="12 13">
    <name type="scientific">Candidatus Allocopromorpha excrementavium</name>
    <dbReference type="NCBI Taxonomy" id="2840741"/>
    <lineage>
        <taxon>Bacteria</taxon>
        <taxon>Bacillati</taxon>
        <taxon>Bacillota</taxon>
        <taxon>Clostridia</taxon>
        <taxon>Eubacteriales</taxon>
        <taxon>Eubacteriaceae</taxon>
        <taxon>Eubacteriaceae incertae sedis</taxon>
        <taxon>Candidatus Allocopromorpha</taxon>
    </lineage>
</organism>
<dbReference type="Gene3D" id="3.30.230.10">
    <property type="match status" value="1"/>
</dbReference>
<evidence type="ECO:0000256" key="4">
    <source>
        <dbReference type="ARBA" id="ARBA00022679"/>
    </source>
</evidence>
<dbReference type="InterPro" id="IPR020568">
    <property type="entry name" value="Ribosomal_Su5_D2-typ_SF"/>
</dbReference>
<evidence type="ECO:0000259" key="11">
    <source>
        <dbReference type="Pfam" id="PF08544"/>
    </source>
</evidence>
<gene>
    <name evidence="9 12" type="primary">ispE</name>
    <name evidence="12" type="ORF">IAD12_05270</name>
</gene>
<comment type="pathway">
    <text evidence="9">Isoprenoid biosynthesis; isopentenyl diphosphate biosynthesis via DXP pathway; isopentenyl diphosphate from 1-deoxy-D-xylulose 5-phosphate: step 3/6.</text>
</comment>
<dbReference type="NCBIfam" id="TIGR00154">
    <property type="entry name" value="ispE"/>
    <property type="match status" value="1"/>
</dbReference>
<comment type="similarity">
    <text evidence="1 9">Belongs to the GHMP kinase family. IspE subfamily.</text>
</comment>
<dbReference type="HAMAP" id="MF_00061">
    <property type="entry name" value="IspE"/>
    <property type="match status" value="1"/>
</dbReference>
<dbReference type="GO" id="GO:0050515">
    <property type="term" value="F:4-(cytidine 5'-diphospho)-2-C-methyl-D-erythritol kinase activity"/>
    <property type="evidence" value="ECO:0007669"/>
    <property type="project" value="UniProtKB-UniRule"/>
</dbReference>
<evidence type="ECO:0000256" key="8">
    <source>
        <dbReference type="ARBA" id="ARBA00032554"/>
    </source>
</evidence>
<evidence type="ECO:0000256" key="9">
    <source>
        <dbReference type="HAMAP-Rule" id="MF_00061"/>
    </source>
</evidence>
<evidence type="ECO:0000256" key="7">
    <source>
        <dbReference type="ARBA" id="ARBA00022840"/>
    </source>
</evidence>
<feature type="domain" description="GHMP kinase C-terminal" evidence="11">
    <location>
        <begin position="245"/>
        <end position="319"/>
    </location>
</feature>
<evidence type="ECO:0000256" key="1">
    <source>
        <dbReference type="ARBA" id="ARBA00009684"/>
    </source>
</evidence>
<name>A0A9D1HE25_9FIRM</name>
<comment type="function">
    <text evidence="9">Catalyzes the phosphorylation of the position 2 hydroxy group of 4-diphosphocytidyl-2C-methyl-D-erythritol.</text>
</comment>
<dbReference type="AlphaFoldDB" id="A0A9D1HE25"/>
<evidence type="ECO:0000256" key="2">
    <source>
        <dbReference type="ARBA" id="ARBA00012052"/>
    </source>
</evidence>
<dbReference type="PANTHER" id="PTHR43527">
    <property type="entry name" value="4-DIPHOSPHOCYTIDYL-2-C-METHYL-D-ERYTHRITOL KINASE, CHLOROPLASTIC"/>
    <property type="match status" value="1"/>
</dbReference>
<feature type="active site" evidence="9">
    <location>
        <position position="31"/>
    </location>
</feature>
<feature type="active site" evidence="9">
    <location>
        <position position="164"/>
    </location>
</feature>
<keyword evidence="7 9" id="KW-0067">ATP-binding</keyword>
<dbReference type="InterPro" id="IPR006204">
    <property type="entry name" value="GHMP_kinase_N_dom"/>
</dbReference>
<evidence type="ECO:0000256" key="3">
    <source>
        <dbReference type="ARBA" id="ARBA00017473"/>
    </source>
</evidence>
<dbReference type="PANTHER" id="PTHR43527:SF2">
    <property type="entry name" value="4-DIPHOSPHOCYTIDYL-2-C-METHYL-D-ERYTHRITOL KINASE, CHLOROPLASTIC"/>
    <property type="match status" value="1"/>
</dbReference>
<keyword evidence="6 9" id="KW-0418">Kinase</keyword>
<accession>A0A9D1HE25</accession>
<dbReference type="PIRSF" id="PIRSF010376">
    <property type="entry name" value="IspE"/>
    <property type="match status" value="1"/>
</dbReference>
<dbReference type="InterPro" id="IPR036554">
    <property type="entry name" value="GHMP_kinase_C_sf"/>
</dbReference>
<dbReference type="Proteomes" id="UP000824159">
    <property type="component" value="Unassembled WGS sequence"/>
</dbReference>
<dbReference type="Gene3D" id="3.30.70.890">
    <property type="entry name" value="GHMP kinase, C-terminal domain"/>
    <property type="match status" value="1"/>
</dbReference>
<evidence type="ECO:0000256" key="6">
    <source>
        <dbReference type="ARBA" id="ARBA00022777"/>
    </source>
</evidence>
<dbReference type="SUPFAM" id="SSF55060">
    <property type="entry name" value="GHMP Kinase, C-terminal domain"/>
    <property type="match status" value="1"/>
</dbReference>
<dbReference type="GO" id="GO:0019288">
    <property type="term" value="P:isopentenyl diphosphate biosynthetic process, methylerythritol 4-phosphate pathway"/>
    <property type="evidence" value="ECO:0007669"/>
    <property type="project" value="UniProtKB-UniRule"/>
</dbReference>
<reference evidence="12" key="2">
    <citation type="journal article" date="2021" name="PeerJ">
        <title>Extensive microbial diversity within the chicken gut microbiome revealed by metagenomics and culture.</title>
        <authorList>
            <person name="Gilroy R."/>
            <person name="Ravi A."/>
            <person name="Getino M."/>
            <person name="Pursley I."/>
            <person name="Horton D.L."/>
            <person name="Alikhan N.F."/>
            <person name="Baker D."/>
            <person name="Gharbi K."/>
            <person name="Hall N."/>
            <person name="Watson M."/>
            <person name="Adriaenssens E.M."/>
            <person name="Foster-Nyarko E."/>
            <person name="Jarju S."/>
            <person name="Secka A."/>
            <person name="Antonio M."/>
            <person name="Oren A."/>
            <person name="Chaudhuri R.R."/>
            <person name="La Ragione R."/>
            <person name="Hildebrand F."/>
            <person name="Pallen M.J."/>
        </authorList>
    </citation>
    <scope>NUCLEOTIDE SEQUENCE</scope>
    <source>
        <strain evidence="12">CHK176-22527</strain>
    </source>
</reference>
<dbReference type="EMBL" id="DVLX01000065">
    <property type="protein sequence ID" value="HIT99645.1"/>
    <property type="molecule type" value="Genomic_DNA"/>
</dbReference>
<protein>
    <recommendedName>
        <fullName evidence="3 9">4-diphosphocytidyl-2-C-methyl-D-erythritol kinase</fullName>
        <shortName evidence="9">CMK</shortName>
        <ecNumber evidence="2 9">2.7.1.148</ecNumber>
    </recommendedName>
    <alternativeName>
        <fullName evidence="8 9">4-(cytidine-5'-diphospho)-2-C-methyl-D-erythritol kinase</fullName>
    </alternativeName>
</protein>
<dbReference type="EC" id="2.7.1.148" evidence="2 9"/>
<evidence type="ECO:0000259" key="10">
    <source>
        <dbReference type="Pfam" id="PF00288"/>
    </source>
</evidence>
<proteinExistence type="inferred from homology"/>
<comment type="caution">
    <text evidence="12">The sequence shown here is derived from an EMBL/GenBank/DDBJ whole genome shotgun (WGS) entry which is preliminary data.</text>
</comment>